<evidence type="ECO:0000313" key="2">
    <source>
        <dbReference type="Proteomes" id="UP001140949"/>
    </source>
</evidence>
<reference evidence="1" key="1">
    <citation type="journal article" date="2023" name="GigaByte">
        <title>Genome assembly of the bearded iris, Iris pallida Lam.</title>
        <authorList>
            <person name="Bruccoleri R.E."/>
            <person name="Oakeley E.J."/>
            <person name="Faust A.M.E."/>
            <person name="Altorfer M."/>
            <person name="Dessus-Babus S."/>
            <person name="Burckhardt D."/>
            <person name="Oertli M."/>
            <person name="Naumann U."/>
            <person name="Petersen F."/>
            <person name="Wong J."/>
        </authorList>
    </citation>
    <scope>NUCLEOTIDE SEQUENCE</scope>
    <source>
        <strain evidence="1">GSM-AAB239-AS_SAM_17_03QT</strain>
    </source>
</reference>
<protein>
    <submittedName>
        <fullName evidence="1">CRIB domain-containing protein RIC4-like</fullName>
    </submittedName>
</protein>
<sequence>MRERIDRFSILPFSIGCVSQSSVDVVAQPKKSHSEPNPLTTSETIHFNFFGLCRANIVVLRDTKL</sequence>
<comment type="caution">
    <text evidence="1">The sequence shown here is derived from an EMBL/GenBank/DDBJ whole genome shotgun (WGS) entry which is preliminary data.</text>
</comment>
<accession>A0AAX6GTC5</accession>
<dbReference type="Proteomes" id="UP001140949">
    <property type="component" value="Unassembled WGS sequence"/>
</dbReference>
<proteinExistence type="predicted"/>
<keyword evidence="2" id="KW-1185">Reference proteome</keyword>
<evidence type="ECO:0000313" key="1">
    <source>
        <dbReference type="EMBL" id="KAJ6831587.1"/>
    </source>
</evidence>
<name>A0AAX6GTC5_IRIPA</name>
<dbReference type="AlphaFoldDB" id="A0AAX6GTC5"/>
<gene>
    <name evidence="1" type="ORF">M6B38_348350</name>
</gene>
<reference evidence="1" key="2">
    <citation type="submission" date="2023-04" db="EMBL/GenBank/DDBJ databases">
        <authorList>
            <person name="Bruccoleri R.E."/>
            <person name="Oakeley E.J."/>
            <person name="Faust A.-M."/>
            <person name="Dessus-Babus S."/>
            <person name="Altorfer M."/>
            <person name="Burckhardt D."/>
            <person name="Oertli M."/>
            <person name="Naumann U."/>
            <person name="Petersen F."/>
            <person name="Wong J."/>
        </authorList>
    </citation>
    <scope>NUCLEOTIDE SEQUENCE</scope>
    <source>
        <strain evidence="1">GSM-AAB239-AS_SAM_17_03QT</strain>
        <tissue evidence="1">Leaf</tissue>
    </source>
</reference>
<dbReference type="EMBL" id="JANAVB010016600">
    <property type="protein sequence ID" value="KAJ6831587.1"/>
    <property type="molecule type" value="Genomic_DNA"/>
</dbReference>
<organism evidence="1 2">
    <name type="scientific">Iris pallida</name>
    <name type="common">Sweet iris</name>
    <dbReference type="NCBI Taxonomy" id="29817"/>
    <lineage>
        <taxon>Eukaryota</taxon>
        <taxon>Viridiplantae</taxon>
        <taxon>Streptophyta</taxon>
        <taxon>Embryophyta</taxon>
        <taxon>Tracheophyta</taxon>
        <taxon>Spermatophyta</taxon>
        <taxon>Magnoliopsida</taxon>
        <taxon>Liliopsida</taxon>
        <taxon>Asparagales</taxon>
        <taxon>Iridaceae</taxon>
        <taxon>Iridoideae</taxon>
        <taxon>Irideae</taxon>
        <taxon>Iris</taxon>
    </lineage>
</organism>